<evidence type="ECO:0000313" key="5">
    <source>
        <dbReference type="EMBL" id="MBK1658034.1"/>
    </source>
</evidence>
<dbReference type="NCBIfam" id="NF033788">
    <property type="entry name" value="HTH_metalloreg"/>
    <property type="match status" value="1"/>
</dbReference>
<dbReference type="InterPro" id="IPR051011">
    <property type="entry name" value="Metal_resp_trans_reg"/>
</dbReference>
<evidence type="ECO:0000259" key="4">
    <source>
        <dbReference type="PROSITE" id="PS50987"/>
    </source>
</evidence>
<comment type="caution">
    <text evidence="5">The sequence shown here is derived from an EMBL/GenBank/DDBJ whole genome shotgun (WGS) entry which is preliminary data.</text>
</comment>
<feature type="domain" description="HTH arsR-type" evidence="4">
    <location>
        <begin position="1"/>
        <end position="95"/>
    </location>
</feature>
<organism evidence="5 6">
    <name type="scientific">Paracraurococcus ruber</name>
    <dbReference type="NCBI Taxonomy" id="77675"/>
    <lineage>
        <taxon>Bacteria</taxon>
        <taxon>Pseudomonadati</taxon>
        <taxon>Pseudomonadota</taxon>
        <taxon>Alphaproteobacteria</taxon>
        <taxon>Acetobacterales</taxon>
        <taxon>Roseomonadaceae</taxon>
        <taxon>Paracraurococcus</taxon>
    </lineage>
</organism>
<dbReference type="InterPro" id="IPR011991">
    <property type="entry name" value="ArsR-like_HTH"/>
</dbReference>
<keyword evidence="6" id="KW-1185">Reference proteome</keyword>
<keyword evidence="3" id="KW-0804">Transcription</keyword>
<dbReference type="PROSITE" id="PS50987">
    <property type="entry name" value="HTH_ARSR_2"/>
    <property type="match status" value="1"/>
</dbReference>
<dbReference type="InterPro" id="IPR036388">
    <property type="entry name" value="WH-like_DNA-bd_sf"/>
</dbReference>
<dbReference type="Proteomes" id="UP000697995">
    <property type="component" value="Unassembled WGS sequence"/>
</dbReference>
<dbReference type="RefSeq" id="WP_133219432.1">
    <property type="nucleotide sequence ID" value="NZ_NRSG01000036.1"/>
</dbReference>
<evidence type="ECO:0000256" key="1">
    <source>
        <dbReference type="ARBA" id="ARBA00023015"/>
    </source>
</evidence>
<gene>
    <name evidence="5" type="ORF">CKO45_07300</name>
</gene>
<evidence type="ECO:0000313" key="6">
    <source>
        <dbReference type="Proteomes" id="UP000697995"/>
    </source>
</evidence>
<evidence type="ECO:0000256" key="2">
    <source>
        <dbReference type="ARBA" id="ARBA00023125"/>
    </source>
</evidence>
<dbReference type="InterPro" id="IPR001845">
    <property type="entry name" value="HTH_ArsR_DNA-bd_dom"/>
</dbReference>
<evidence type="ECO:0000256" key="3">
    <source>
        <dbReference type="ARBA" id="ARBA00023163"/>
    </source>
</evidence>
<dbReference type="PANTHER" id="PTHR43132">
    <property type="entry name" value="ARSENICAL RESISTANCE OPERON REPRESSOR ARSR-RELATED"/>
    <property type="match status" value="1"/>
</dbReference>
<dbReference type="CDD" id="cd00090">
    <property type="entry name" value="HTH_ARSR"/>
    <property type="match status" value="1"/>
</dbReference>
<dbReference type="SUPFAM" id="SSF46785">
    <property type="entry name" value="Winged helix' DNA-binding domain"/>
    <property type="match status" value="1"/>
</dbReference>
<accession>A0ABS1CU69</accession>
<keyword evidence="1" id="KW-0805">Transcription regulation</keyword>
<dbReference type="PANTHER" id="PTHR43132:SF2">
    <property type="entry name" value="ARSENICAL RESISTANCE OPERON REPRESSOR ARSR-RELATED"/>
    <property type="match status" value="1"/>
</dbReference>
<sequence>MMEVEAIEALGALAQETRLRVFRLLVEQGPAGLPAGAIARACGVPANTMSAHLGILARAGLVRPRRESRQVIYAADFAGVRGLVGFLLQDCCRGRPEFCAPLLDAALPASCCPPTEVRRPGP</sequence>
<proteinExistence type="predicted"/>
<dbReference type="EMBL" id="NRSG01000036">
    <property type="protein sequence ID" value="MBK1658034.1"/>
    <property type="molecule type" value="Genomic_DNA"/>
</dbReference>
<dbReference type="Gene3D" id="1.10.10.10">
    <property type="entry name" value="Winged helix-like DNA-binding domain superfamily/Winged helix DNA-binding domain"/>
    <property type="match status" value="1"/>
</dbReference>
<dbReference type="InterPro" id="IPR036390">
    <property type="entry name" value="WH_DNA-bd_sf"/>
</dbReference>
<protein>
    <submittedName>
        <fullName evidence="5">Transcriptional regulator</fullName>
    </submittedName>
</protein>
<keyword evidence="2" id="KW-0238">DNA-binding</keyword>
<name>A0ABS1CU69_9PROT</name>
<dbReference type="SMART" id="SM00418">
    <property type="entry name" value="HTH_ARSR"/>
    <property type="match status" value="1"/>
</dbReference>
<dbReference type="Pfam" id="PF12840">
    <property type="entry name" value="HTH_20"/>
    <property type="match status" value="1"/>
</dbReference>
<dbReference type="PRINTS" id="PR00778">
    <property type="entry name" value="HTHARSR"/>
</dbReference>
<reference evidence="5 6" key="1">
    <citation type="journal article" date="2020" name="Microorganisms">
        <title>Osmotic Adaptation and Compatible Solute Biosynthesis of Phototrophic Bacteria as Revealed from Genome Analyses.</title>
        <authorList>
            <person name="Imhoff J.F."/>
            <person name="Rahn T."/>
            <person name="Kunzel S."/>
            <person name="Keller A."/>
            <person name="Neulinger S.C."/>
        </authorList>
    </citation>
    <scope>NUCLEOTIDE SEQUENCE [LARGE SCALE GENOMIC DNA]</scope>
    <source>
        <strain evidence="5 6">DSM 15382</strain>
    </source>
</reference>